<evidence type="ECO:0000313" key="4">
    <source>
        <dbReference type="Proteomes" id="UP001489897"/>
    </source>
</evidence>
<proteinExistence type="predicted"/>
<organism evidence="3 4">
    <name type="scientific">Paraburkholderia ferrariae</name>
    <dbReference type="NCBI Taxonomy" id="386056"/>
    <lineage>
        <taxon>Bacteria</taxon>
        <taxon>Pseudomonadati</taxon>
        <taxon>Pseudomonadota</taxon>
        <taxon>Betaproteobacteria</taxon>
        <taxon>Burkholderiales</taxon>
        <taxon>Burkholderiaceae</taxon>
        <taxon>Paraburkholderia</taxon>
    </lineage>
</organism>
<dbReference type="Proteomes" id="UP001489897">
    <property type="component" value="Unassembled WGS sequence"/>
</dbReference>
<comment type="caution">
    <text evidence="3">The sequence shown here is derived from an EMBL/GenBank/DDBJ whole genome shotgun (WGS) entry which is preliminary data.</text>
</comment>
<keyword evidence="4" id="KW-1185">Reference proteome</keyword>
<dbReference type="Pfam" id="PF21221">
    <property type="entry name" value="B_lactamase-like_C"/>
    <property type="match status" value="1"/>
</dbReference>
<dbReference type="Gene3D" id="1.10.10.10">
    <property type="entry name" value="Winged helix-like DNA-binding domain superfamily/Winged helix DNA-binding domain"/>
    <property type="match status" value="1"/>
</dbReference>
<feature type="region of interest" description="Disordered" evidence="1">
    <location>
        <begin position="1"/>
        <end position="24"/>
    </location>
</feature>
<gene>
    <name evidence="3" type="ORF">VSR73_03070</name>
</gene>
<name>A0ABU9RKE5_9BURK</name>
<reference evidence="3 4" key="1">
    <citation type="submission" date="2024-01" db="EMBL/GenBank/DDBJ databases">
        <title>The diversity of rhizobia nodulating Mimosa spp. in eleven states of Brazil covering several biomes is determined by host plant, location, and edaphic factors.</title>
        <authorList>
            <person name="Rouws L."/>
            <person name="Barauna A."/>
            <person name="Beukes C."/>
            <person name="De Faria S.M."/>
            <person name="Gross E."/>
            <person name="Dos Reis Junior F.B."/>
            <person name="Simon M."/>
            <person name="Maluk M."/>
            <person name="Odee D.W."/>
            <person name="Kenicer G."/>
            <person name="Young J.P.W."/>
            <person name="Reis V.M."/>
            <person name="Zilli J."/>
            <person name="James E.K."/>
        </authorList>
    </citation>
    <scope>NUCLEOTIDE SEQUENCE [LARGE SCALE GENOMIC DNA]</scope>
    <source>
        <strain evidence="3 4">JPY167</strain>
    </source>
</reference>
<evidence type="ECO:0000259" key="2">
    <source>
        <dbReference type="Pfam" id="PF21221"/>
    </source>
</evidence>
<feature type="domain" description="Metallo-beta-lactamase-like C-terminal" evidence="2">
    <location>
        <begin position="62"/>
        <end position="107"/>
    </location>
</feature>
<dbReference type="RefSeq" id="WP_342945757.1">
    <property type="nucleotide sequence ID" value="NZ_JAYMRV010000001.1"/>
</dbReference>
<protein>
    <recommendedName>
        <fullName evidence="2">Metallo-beta-lactamase-like C-terminal domain-containing protein</fullName>
    </recommendedName>
</protein>
<evidence type="ECO:0000256" key="1">
    <source>
        <dbReference type="SAM" id="MobiDB-lite"/>
    </source>
</evidence>
<feature type="compositionally biased region" description="Polar residues" evidence="1">
    <location>
        <begin position="14"/>
        <end position="24"/>
    </location>
</feature>
<accession>A0ABU9RKE5</accession>
<dbReference type="InterPro" id="IPR036388">
    <property type="entry name" value="WH-like_DNA-bd_sf"/>
</dbReference>
<dbReference type="EMBL" id="JAYMRV010000001">
    <property type="protein sequence ID" value="MEM5420051.1"/>
    <property type="molecule type" value="Genomic_DNA"/>
</dbReference>
<sequence length="122" mass="13735">MTERTEAIPESTPEVASNSTQSTLCYPYPAPPAPGFYGLHARIERLRQGQDKSLARLRGTLAEPRRAVDVFGALFARRIGEDDLGQMSLATGESLACLNYLMYRGEVKRELRDDGMYWYSRT</sequence>
<evidence type="ECO:0000313" key="3">
    <source>
        <dbReference type="EMBL" id="MEM5420051.1"/>
    </source>
</evidence>
<dbReference type="InterPro" id="IPR048933">
    <property type="entry name" value="B_lactamase-like_C"/>
</dbReference>